<evidence type="ECO:0000256" key="4">
    <source>
        <dbReference type="SAM" id="SignalP"/>
    </source>
</evidence>
<feature type="compositionally biased region" description="Polar residues" evidence="3">
    <location>
        <begin position="2306"/>
        <end position="2319"/>
    </location>
</feature>
<comment type="caution">
    <text evidence="2">Lacks conserved residue(s) required for the propagation of feature annotation.</text>
</comment>
<feature type="compositionally biased region" description="Polar residues" evidence="3">
    <location>
        <begin position="2155"/>
        <end position="2172"/>
    </location>
</feature>
<feature type="disulfide bond" evidence="2">
    <location>
        <begin position="24"/>
        <end position="42"/>
    </location>
</feature>
<feature type="region of interest" description="Disordered" evidence="3">
    <location>
        <begin position="2306"/>
        <end position="2411"/>
    </location>
</feature>
<organism evidence="6 7">
    <name type="scientific">Tetranychus urticae</name>
    <name type="common">Two-spotted spider mite</name>
    <dbReference type="NCBI Taxonomy" id="32264"/>
    <lineage>
        <taxon>Eukaryota</taxon>
        <taxon>Metazoa</taxon>
        <taxon>Ecdysozoa</taxon>
        <taxon>Arthropoda</taxon>
        <taxon>Chelicerata</taxon>
        <taxon>Arachnida</taxon>
        <taxon>Acari</taxon>
        <taxon>Acariformes</taxon>
        <taxon>Trombidiformes</taxon>
        <taxon>Prostigmata</taxon>
        <taxon>Eleutherengona</taxon>
        <taxon>Raphignathae</taxon>
        <taxon>Tetranychoidea</taxon>
        <taxon>Tetranychidae</taxon>
        <taxon>Tetranychus</taxon>
    </lineage>
</organism>
<gene>
    <name evidence="6" type="primary">107361858</name>
</gene>
<dbReference type="SMART" id="SM00192">
    <property type="entry name" value="LDLa"/>
    <property type="match status" value="2"/>
</dbReference>
<dbReference type="Pfam" id="PF00057">
    <property type="entry name" value="Ldl_recept_a"/>
    <property type="match status" value="1"/>
</dbReference>
<feature type="compositionally biased region" description="Low complexity" evidence="3">
    <location>
        <begin position="941"/>
        <end position="953"/>
    </location>
</feature>
<dbReference type="Pfam" id="PF15950">
    <property type="entry name" value="DUF4758"/>
    <property type="match status" value="5"/>
</dbReference>
<dbReference type="SUPFAM" id="SSF57424">
    <property type="entry name" value="LDL receptor-like module"/>
    <property type="match status" value="1"/>
</dbReference>
<feature type="compositionally biased region" description="Acidic residues" evidence="3">
    <location>
        <begin position="2061"/>
        <end position="2070"/>
    </location>
</feature>
<feature type="signal peptide" evidence="4">
    <location>
        <begin position="1"/>
        <end position="19"/>
    </location>
</feature>
<name>T1K8F3_TETUR</name>
<dbReference type="InterPro" id="IPR002172">
    <property type="entry name" value="LDrepeatLR_classA_rpt"/>
</dbReference>
<dbReference type="eggNOG" id="KOG1215">
    <property type="taxonomic scope" value="Eukaryota"/>
</dbReference>
<protein>
    <recommendedName>
        <fullName evidence="5">DUF4758 domain-containing protein</fullName>
    </recommendedName>
</protein>
<feature type="domain" description="DUF4758" evidence="5">
    <location>
        <begin position="743"/>
        <end position="800"/>
    </location>
</feature>
<dbReference type="EnsemblMetazoa" id="tetur07g01130.1">
    <property type="protein sequence ID" value="tetur07g01130.1"/>
    <property type="gene ID" value="tetur07g01130"/>
</dbReference>
<feature type="region of interest" description="Disordered" evidence="3">
    <location>
        <begin position="1770"/>
        <end position="1816"/>
    </location>
</feature>
<feature type="compositionally biased region" description="Low complexity" evidence="3">
    <location>
        <begin position="2072"/>
        <end position="2083"/>
    </location>
</feature>
<dbReference type="OrthoDB" id="6430124at2759"/>
<dbReference type="EMBL" id="CAEY01001874">
    <property type="status" value="NOT_ANNOTATED_CDS"/>
    <property type="molecule type" value="Genomic_DNA"/>
</dbReference>
<evidence type="ECO:0000256" key="1">
    <source>
        <dbReference type="ARBA" id="ARBA00023157"/>
    </source>
</evidence>
<dbReference type="PANTHER" id="PTHR39072">
    <property type="entry name" value="RE48511P"/>
    <property type="match status" value="1"/>
</dbReference>
<dbReference type="InterPro" id="IPR036055">
    <property type="entry name" value="LDL_receptor-like_sf"/>
</dbReference>
<feature type="compositionally biased region" description="Polar residues" evidence="3">
    <location>
        <begin position="920"/>
        <end position="931"/>
    </location>
</feature>
<keyword evidence="7" id="KW-1185">Reference proteome</keyword>
<feature type="compositionally biased region" description="Basic and acidic residues" evidence="3">
    <location>
        <begin position="1770"/>
        <end position="1784"/>
    </location>
</feature>
<evidence type="ECO:0000313" key="6">
    <source>
        <dbReference type="EnsemblMetazoa" id="tetur07g01130.1"/>
    </source>
</evidence>
<feature type="region of interest" description="Disordered" evidence="3">
    <location>
        <begin position="2117"/>
        <end position="2179"/>
    </location>
</feature>
<evidence type="ECO:0000259" key="5">
    <source>
        <dbReference type="Pfam" id="PF15950"/>
    </source>
</evidence>
<feature type="region of interest" description="Disordered" evidence="3">
    <location>
        <begin position="1066"/>
        <end position="1093"/>
    </location>
</feature>
<feature type="region of interest" description="Disordered" evidence="3">
    <location>
        <begin position="841"/>
        <end position="863"/>
    </location>
</feature>
<dbReference type="STRING" id="32264.T1K8F3"/>
<sequence length="2802" mass="302518">MLLYIVFIVFSSLLLDCDSKEFKCKSGQIIPIDRLHNGFKDCYDGSDEDCLNNQHKCLCGLPVCLDKSRVNDGIKDCIDGSDEGHADTNLCRYDTTELAVGGAEKNAGNNDKLATSNLVSVVVSNVSAPTSAFTQSSTEASPLSSSSLPSISSPLIAPASTTDDVFVEVTGTFVPYEQLRPFRPAVASSVIALPQYSSIVPAGSRSVIEITGTLLPGAAQESTPVTTPTSTRLLVKTSRLSASVAPTTEKDEDAKVTTESPSPFITRNIEQTRFLVTTSRAPLSKSTNKVKLYTGFVSINGTKYNLLTVSNGTENTEVTITINEFDNSNGKVRNGNRRIKPGEVGVNLDQFGLTINLPSTLNKMISSRDLLLGNADANNNLKYTTIMISDANKVKFDQTTGSNGLLLNQDKSRRMDSSEGSDLNKDELVDLLKLSVAVETSLDSKLKNIVVKQSTAVEVNDSEAKQSSKAKHVPHQSGTNRALSEPNEQFVAYGLENSDVSAKIVGNQFHSSGPTVSSITPSHVNLPTRTVIDSLNELAVDSETPASSKYQITPPLESVSLVSKSVPVYERPTLKLRVDPINTQTKASGLIGTTTIFGFIDFTTTINGSLVIFTPNTQQLAAKNDKRKWKSTSSGLIQPTTASSIVSSTSSLHMSSILASSINLRDNLKLRSRLGSKIRPKIGPTATQPSIVETSESIFKLKSGKYESINFNPIASSKDTKLNSRQSIIQSGLSPSVTYQSVNRQSASLLAFKPTSVQPTGLLSSFTGTISANHSLTEWTTLVIGTYIKGTYAHILESKSRIYPKQEVTLEPSNLMSFIQPSNKPLLQPSSSSSFSVSSSSSASSVQSVPNRISPKPDSIKPSHQITITSGFILPSAASSIDSSSTATFNTMAEKPNTLEPSSLPSSSSIGLSSSMIEPETTSSSRQFESTESLDETIRASSSEFSSPYSSSTSALTFTPIRAHVTTYTYFTTYFKDGSMLVSSHKEIVTNTQSATKQTSKIVPTSSSKVLPPVTFYTTYTYYSTLVNGGSQTIKTREEIVSHVSKPGEKVNPITLNSIVPTQSLSLNQPQSTVQPSSSSSSSISSIPSSTPLLPSSSLVKLEASSTDTVSRKSIAPARTYYTTFTYFTTYLRGGSKSIVSRFETITNVASGDNNMDETSSAVIAPSLIKPSAALTRYTTYTFYTTHVRSGSTVVSTSKKTITNVATIPKEIVRPTGSLRNSIKQSKSARTELITFTYFTTTYNQGKPTVSSRFETITSVISPQAFGQRSVSSIKPSLSSTLSSTVINNNLLSPSVTFDQPFPTENPSLIDSSFANLKSFESSSSLNDVHLSSSKTPELPVVPEIKDMTSIDISSLLAGLKVPITRYTTYTYFTTLGQGISRSTVTRTQVVSNVVTDTIKLSLPSASSSSLPNLSSPINEKNISTGLQLNRRAPVLDELEVASNENRPQHAHDKPVTFYTTTTHYTTILLPTGGSTILSNIDVRASVTRLANDQVLPTRQIDSIPERESISLDLPRNNNNGNAEVTTLSSSISPPSRYDYGTNQVEVVSTVNIHRTHETDPLLTYETSLTYLTTYFDQTKPIRTETRRETVTEIRRNTLINPSVTRKPLIIRRTRLRGAAARDISLDPRDGSHLTRKPVVVITKKPIIEPTVILDRPFASDHFPRDFNRHRVSHVDEPGLAPTPVTYYTTFTHFTTELVGGLPVVRSREQIFSTVITDRVLPTRTGFGLRPSIGLRAKRSTNDGDDLIMEESNLDPMAFEIPSGQIVSKMKDNETNDDSMKPEYSDEPIETEDESSSKTVKPIEEMDPTPSLDSIGVNPSSKVGIISSHVSSVVQNGQTTLYTTQIYGTYIGTIYAHLAKTQTSLLPSSSSSYQIDPASSSLPIGLISESVRSEINLGTTTLFKTQVHGTFINGVYAHFGQVTSNLIAPSVSTNSKIELTQTPISVLISTEINNDITTLHTSEIYSTMISGFSAQFTRATSSVVEPTATNQSTVSFSGSSTSTRPFIVFPSRKRSSNLNNSNANELVNQSTTSIHTQTVTKTVTATPVVDASLNSLIVETNLEDQDESEPVDNNNANKNSIANNDDELHEAECFDNREGCSEKVEVGHDEYDSVANEDVHHEDAVEHPNSRTGRSSRHRPTREKSRYYDYEAPAQPSSNNDDTDYGSDQSARYNGRYSGYVDPYSAQPVQPVAAPAAIPTPVPAAAPQGRYKGVFGQRVGASSRSSSSSPTSSSFANDYDPYTNYGTSAPITPKSQPALIPHSRGRFAANDQIGVDRQNNYPAPQAQTQPASRPVEVLQPFQNLHETLSDRTYNSNGVTASPGRRSSNRQSSSQSGRRRSSSNPSSRSNSGDLSDTLGVTPRTTQSERALVARYQTPKRSQVEAQPANGRSSRNRGGNRGQPVTPSYIVNDPPVARAYDTEEPVEDPIIEENVYVEPSTRGRNHFAVSSRNRGTGKTRRIILNNPEPSRPPAIVLPAYTPSPSLIFASSITESPNLSIPDASKTAITITSLVSVVKTLPIRHGFLTSYATITTTAFNKSVINPNEYQLRLNPTNTAETLTIFDSSTIDPTKVRETLITTTTLLEVKLVPIRIGFSTRTDTLTDTQVLTTFVTSDKTIHPTIHHAYPGYSFPPSGVHNDPAAAAAGIGGPSGASPYLQTGLPYPHGGVIGGGGQLSFSQVTATITGTTTLTSTKVVSLALHGKTLLSTLTLSSTLETTSVTTSLVPVSLAPSQPIFVTTQPPVVTTSLTIHITGDSGDVTELITVLTIPGQVFHTKAIRSIRSTPVQYDQMIPIEKTLAPSLS</sequence>
<reference evidence="6" key="2">
    <citation type="submission" date="2015-06" db="UniProtKB">
        <authorList>
            <consortium name="EnsemblMetazoa"/>
        </authorList>
    </citation>
    <scope>IDENTIFICATION</scope>
</reference>
<feature type="compositionally biased region" description="Acidic residues" evidence="3">
    <location>
        <begin position="1785"/>
        <end position="1794"/>
    </location>
</feature>
<feature type="compositionally biased region" description="Low complexity" evidence="3">
    <location>
        <begin position="2222"/>
        <end position="2234"/>
    </location>
</feature>
<dbReference type="InterPro" id="IPR031866">
    <property type="entry name" value="DUF4758"/>
</dbReference>
<dbReference type="HOGENOM" id="CLU_226852_0_0_1"/>
<evidence type="ECO:0000256" key="3">
    <source>
        <dbReference type="SAM" id="MobiDB-lite"/>
    </source>
</evidence>
<dbReference type="CDD" id="cd00112">
    <property type="entry name" value="LDLa"/>
    <property type="match status" value="1"/>
</dbReference>
<dbReference type="PANTHER" id="PTHR39072:SF2">
    <property type="match status" value="1"/>
</dbReference>
<feature type="domain" description="DUF4758" evidence="5">
    <location>
        <begin position="1120"/>
        <end position="1156"/>
    </location>
</feature>
<reference evidence="7" key="1">
    <citation type="submission" date="2011-08" db="EMBL/GenBank/DDBJ databases">
        <authorList>
            <person name="Rombauts S."/>
        </authorList>
    </citation>
    <scope>NUCLEOTIDE SEQUENCE</scope>
    <source>
        <strain evidence="7">London</strain>
    </source>
</reference>
<keyword evidence="4" id="KW-0732">Signal</keyword>
<feature type="compositionally biased region" description="Low complexity" evidence="3">
    <location>
        <begin position="901"/>
        <end position="915"/>
    </location>
</feature>
<feature type="chain" id="PRO_5004591224" description="DUF4758 domain-containing protein" evidence="4">
    <location>
        <begin position="20"/>
        <end position="2802"/>
    </location>
</feature>
<feature type="domain" description="DUF4758" evidence="5">
    <location>
        <begin position="1233"/>
        <end position="1274"/>
    </location>
</feature>
<keyword evidence="1 2" id="KW-1015">Disulfide bond</keyword>
<accession>T1K8F3</accession>
<feature type="region of interest" description="Disordered" evidence="3">
    <location>
        <begin position="461"/>
        <end position="481"/>
    </location>
</feature>
<feature type="region of interest" description="Disordered" evidence="3">
    <location>
        <begin position="2217"/>
        <end position="2239"/>
    </location>
</feature>
<feature type="domain" description="DUF4758" evidence="5">
    <location>
        <begin position="1875"/>
        <end position="1919"/>
    </location>
</feature>
<feature type="compositionally biased region" description="Low complexity" evidence="3">
    <location>
        <begin position="1070"/>
        <end position="1093"/>
    </location>
</feature>
<feature type="compositionally biased region" description="Basic and acidic residues" evidence="3">
    <location>
        <begin position="2117"/>
        <end position="2129"/>
    </location>
</feature>
<dbReference type="PROSITE" id="PS50068">
    <property type="entry name" value="LDLRA_2"/>
    <property type="match status" value="2"/>
</dbReference>
<feature type="domain" description="DUF4758" evidence="5">
    <location>
        <begin position="1684"/>
        <end position="1859"/>
    </location>
</feature>
<feature type="compositionally biased region" description="Low complexity" evidence="3">
    <location>
        <begin position="2321"/>
        <end position="2351"/>
    </location>
</feature>
<proteinExistence type="predicted"/>
<evidence type="ECO:0000256" key="2">
    <source>
        <dbReference type="PROSITE-ProRule" id="PRU00124"/>
    </source>
</evidence>
<dbReference type="Proteomes" id="UP000015104">
    <property type="component" value="Unassembled WGS sequence"/>
</dbReference>
<feature type="region of interest" description="Disordered" evidence="3">
    <location>
        <begin position="894"/>
        <end position="953"/>
    </location>
</feature>
<evidence type="ECO:0000313" key="7">
    <source>
        <dbReference type="Proteomes" id="UP000015104"/>
    </source>
</evidence>
<dbReference type="Gene3D" id="4.10.400.10">
    <property type="entry name" value="Low-density Lipoprotein Receptor"/>
    <property type="match status" value="1"/>
</dbReference>
<feature type="region of interest" description="Disordered" evidence="3">
    <location>
        <begin position="2060"/>
        <end position="2084"/>
    </location>
</feature>